<dbReference type="AlphaFoldDB" id="A0A9X2D9X1"/>
<dbReference type="PROSITE" id="PS50885">
    <property type="entry name" value="HAMP"/>
    <property type="match status" value="1"/>
</dbReference>
<organism evidence="10 11">
    <name type="scientific">Nocardioides bruguierae</name>
    <dbReference type="NCBI Taxonomy" id="2945102"/>
    <lineage>
        <taxon>Bacteria</taxon>
        <taxon>Bacillati</taxon>
        <taxon>Actinomycetota</taxon>
        <taxon>Actinomycetes</taxon>
        <taxon>Propionibacteriales</taxon>
        <taxon>Nocardioidaceae</taxon>
        <taxon>Nocardioides</taxon>
    </lineage>
</organism>
<dbReference type="PRINTS" id="PR00260">
    <property type="entry name" value="CHEMTRNSDUCR"/>
</dbReference>
<keyword evidence="3 5" id="KW-0807">Transducer</keyword>
<evidence type="ECO:0000313" key="11">
    <source>
        <dbReference type="Proteomes" id="UP001139485"/>
    </source>
</evidence>
<dbReference type="InterPro" id="IPR004089">
    <property type="entry name" value="MCPsignal_dom"/>
</dbReference>
<evidence type="ECO:0000313" key="10">
    <source>
        <dbReference type="EMBL" id="MCM0621987.1"/>
    </source>
</evidence>
<keyword evidence="1 7" id="KW-0812">Transmembrane</keyword>
<dbReference type="SUPFAM" id="SSF58104">
    <property type="entry name" value="Methyl-accepting chemotaxis protein (MCP) signaling domain"/>
    <property type="match status" value="1"/>
</dbReference>
<evidence type="ECO:0000256" key="3">
    <source>
        <dbReference type="ARBA" id="ARBA00023224"/>
    </source>
</evidence>
<sequence>MTVLADPPVSTSGGADPAPSVGRPRRSFLADLSVGKKLTVLTGVALLPAALLYATTLSVLGNQADAQDAEAALDTAAAELYHLDNRNSEIKADAFRYLIAGEQETAATDAADDVVSAQDVIALLQGLDLPADIAEQVDVLEASSQGYYDYVLSLTAGELGVSGSEGVTAVTDSNHELDAALDDLRVVLEGGLEDARVGLDDASSAARITLLLTLLGAGVVSVLLAVVIGRRITGPLARTVSVLDAAADGELGTRIEVRSRDEIGRLGDSLNRTLENLSDALRRMGSGAESLTSASDQLSAVSTQMKGTAGESSTQADLVAGAADEVSRNVQTVAAGTEEMSASIREIAQNATSAAGVAAQAVVSAEAATSTVAKLGESSYEVGNVIKVINSIAEQTNLLALNATIEAARAGEAGKGFAVVANEVKELAQETSKATEDIGQRIEAIQADTEAAVTAIAQIAEVIGQINDTQATIASAVEEQTATTNEMSRSVAEAATGSSAIADNVTGVARAAQDTMAAADSTSGSATDLARMAAEMRSLVSQFRL</sequence>
<proteinExistence type="inferred from homology"/>
<evidence type="ECO:0000256" key="4">
    <source>
        <dbReference type="ARBA" id="ARBA00029447"/>
    </source>
</evidence>
<name>A0A9X2D9X1_9ACTN</name>
<evidence type="ECO:0000259" key="9">
    <source>
        <dbReference type="PROSITE" id="PS50885"/>
    </source>
</evidence>
<gene>
    <name evidence="10" type="ORF">M8330_16980</name>
</gene>
<comment type="caution">
    <text evidence="10">The sequence shown here is derived from an EMBL/GenBank/DDBJ whole genome shotgun (WGS) entry which is preliminary data.</text>
</comment>
<feature type="domain" description="HAMP" evidence="9">
    <location>
        <begin position="230"/>
        <end position="282"/>
    </location>
</feature>
<feature type="transmembrane region" description="Helical" evidence="7">
    <location>
        <begin position="208"/>
        <end position="228"/>
    </location>
</feature>
<dbReference type="Proteomes" id="UP001139485">
    <property type="component" value="Unassembled WGS sequence"/>
</dbReference>
<dbReference type="EMBL" id="JAMOIL010000026">
    <property type="protein sequence ID" value="MCM0621987.1"/>
    <property type="molecule type" value="Genomic_DNA"/>
</dbReference>
<keyword evidence="7" id="KW-0472">Membrane</keyword>
<keyword evidence="11" id="KW-1185">Reference proteome</keyword>
<reference evidence="10" key="1">
    <citation type="submission" date="2022-05" db="EMBL/GenBank/DDBJ databases">
        <authorList>
            <person name="Tuo L."/>
        </authorList>
    </citation>
    <scope>NUCLEOTIDE SEQUENCE</scope>
    <source>
        <strain evidence="10">BSK12Z-4</strain>
    </source>
</reference>
<dbReference type="Pfam" id="PF00672">
    <property type="entry name" value="HAMP"/>
    <property type="match status" value="1"/>
</dbReference>
<evidence type="ECO:0000256" key="6">
    <source>
        <dbReference type="SAM" id="MobiDB-lite"/>
    </source>
</evidence>
<dbReference type="SMART" id="SM00283">
    <property type="entry name" value="MA"/>
    <property type="match status" value="1"/>
</dbReference>
<comment type="similarity">
    <text evidence="4">Belongs to the methyl-accepting chemotaxis (MCP) protein family.</text>
</comment>
<protein>
    <submittedName>
        <fullName evidence="10">Methyl-accepting chemotaxis protein</fullName>
    </submittedName>
</protein>
<feature type="region of interest" description="Disordered" evidence="6">
    <location>
        <begin position="1"/>
        <end position="22"/>
    </location>
</feature>
<dbReference type="RefSeq" id="WP_250828293.1">
    <property type="nucleotide sequence ID" value="NZ_JAMOIL010000026.1"/>
</dbReference>
<dbReference type="PROSITE" id="PS50111">
    <property type="entry name" value="CHEMOTAXIS_TRANSDUC_2"/>
    <property type="match status" value="1"/>
</dbReference>
<feature type="domain" description="Methyl-accepting transducer" evidence="8">
    <location>
        <begin position="287"/>
        <end position="530"/>
    </location>
</feature>
<dbReference type="PANTHER" id="PTHR32089:SF112">
    <property type="entry name" value="LYSOZYME-LIKE PROTEIN-RELATED"/>
    <property type="match status" value="1"/>
</dbReference>
<evidence type="ECO:0000256" key="2">
    <source>
        <dbReference type="ARBA" id="ARBA00022989"/>
    </source>
</evidence>
<evidence type="ECO:0000256" key="1">
    <source>
        <dbReference type="ARBA" id="ARBA00022692"/>
    </source>
</evidence>
<dbReference type="GO" id="GO:0007165">
    <property type="term" value="P:signal transduction"/>
    <property type="evidence" value="ECO:0007669"/>
    <property type="project" value="UniProtKB-KW"/>
</dbReference>
<evidence type="ECO:0000256" key="5">
    <source>
        <dbReference type="PROSITE-ProRule" id="PRU00284"/>
    </source>
</evidence>
<dbReference type="GO" id="GO:0016020">
    <property type="term" value="C:membrane"/>
    <property type="evidence" value="ECO:0007669"/>
    <property type="project" value="InterPro"/>
</dbReference>
<dbReference type="PANTHER" id="PTHR32089">
    <property type="entry name" value="METHYL-ACCEPTING CHEMOTAXIS PROTEIN MCPB"/>
    <property type="match status" value="1"/>
</dbReference>
<evidence type="ECO:0000259" key="8">
    <source>
        <dbReference type="PROSITE" id="PS50111"/>
    </source>
</evidence>
<dbReference type="GO" id="GO:0004888">
    <property type="term" value="F:transmembrane signaling receptor activity"/>
    <property type="evidence" value="ECO:0007669"/>
    <property type="project" value="InterPro"/>
</dbReference>
<evidence type="ECO:0000256" key="7">
    <source>
        <dbReference type="SAM" id="Phobius"/>
    </source>
</evidence>
<accession>A0A9X2D9X1</accession>
<dbReference type="SMART" id="SM00304">
    <property type="entry name" value="HAMP"/>
    <property type="match status" value="1"/>
</dbReference>
<dbReference type="InterPro" id="IPR004090">
    <property type="entry name" value="Chemotax_Me-accpt_rcpt"/>
</dbReference>
<dbReference type="Pfam" id="PF00015">
    <property type="entry name" value="MCPsignal"/>
    <property type="match status" value="1"/>
</dbReference>
<dbReference type="Gene3D" id="1.10.287.950">
    <property type="entry name" value="Methyl-accepting chemotaxis protein"/>
    <property type="match status" value="1"/>
</dbReference>
<dbReference type="InterPro" id="IPR003660">
    <property type="entry name" value="HAMP_dom"/>
</dbReference>
<dbReference type="GO" id="GO:0006935">
    <property type="term" value="P:chemotaxis"/>
    <property type="evidence" value="ECO:0007669"/>
    <property type="project" value="InterPro"/>
</dbReference>
<dbReference type="CDD" id="cd06225">
    <property type="entry name" value="HAMP"/>
    <property type="match status" value="1"/>
</dbReference>
<keyword evidence="2 7" id="KW-1133">Transmembrane helix</keyword>